<sequence length="126" mass="14362">MTIKYLLDTNILSEAIRPKPNPNVLQKLQLHQQQLGTATLVIHELLFGCYRLLVSKKRETLQAYIENVILPNISIFDYDLKSAQWHATERARLISMGKTPAFVDGQIAAIAYSNNLILVILIIFRD</sequence>
<dbReference type="InterPro" id="IPR002716">
    <property type="entry name" value="PIN_dom"/>
</dbReference>
<evidence type="ECO:0000313" key="4">
    <source>
        <dbReference type="Proteomes" id="UP000320055"/>
    </source>
</evidence>
<proteinExistence type="predicted"/>
<keyword evidence="1" id="KW-0472">Membrane</keyword>
<accession>A0A563VYY1</accession>
<name>A0A563VYY1_9CYAN</name>
<reference evidence="3 4" key="1">
    <citation type="submission" date="2019-01" db="EMBL/GenBank/DDBJ databases">
        <authorList>
            <person name="Brito A."/>
        </authorList>
    </citation>
    <scope>NUCLEOTIDE SEQUENCE [LARGE SCALE GENOMIC DNA]</scope>
    <source>
        <strain evidence="3">1</strain>
    </source>
</reference>
<dbReference type="Proteomes" id="UP000320055">
    <property type="component" value="Unassembled WGS sequence"/>
</dbReference>
<dbReference type="InterPro" id="IPR029060">
    <property type="entry name" value="PIN-like_dom_sf"/>
</dbReference>
<evidence type="ECO:0000259" key="2">
    <source>
        <dbReference type="Pfam" id="PF01850"/>
    </source>
</evidence>
<protein>
    <recommendedName>
        <fullName evidence="2">PIN domain-containing protein</fullName>
    </recommendedName>
</protein>
<dbReference type="AlphaFoldDB" id="A0A563VYY1"/>
<gene>
    <name evidence="3" type="ORF">H1P_480033</name>
</gene>
<keyword evidence="1" id="KW-0812">Transmembrane</keyword>
<dbReference type="Gene3D" id="3.40.50.1010">
    <property type="entry name" value="5'-nuclease"/>
    <property type="match status" value="1"/>
</dbReference>
<keyword evidence="4" id="KW-1185">Reference proteome</keyword>
<dbReference type="SUPFAM" id="SSF88723">
    <property type="entry name" value="PIN domain-like"/>
    <property type="match status" value="1"/>
</dbReference>
<keyword evidence="1" id="KW-1133">Transmembrane helix</keyword>
<evidence type="ECO:0000256" key="1">
    <source>
        <dbReference type="SAM" id="Phobius"/>
    </source>
</evidence>
<dbReference type="EMBL" id="CAACVJ010000423">
    <property type="protein sequence ID" value="VEP16672.1"/>
    <property type="molecule type" value="Genomic_DNA"/>
</dbReference>
<evidence type="ECO:0000313" key="3">
    <source>
        <dbReference type="EMBL" id="VEP16672.1"/>
    </source>
</evidence>
<organism evidence="3 4">
    <name type="scientific">Hyella patelloides LEGE 07179</name>
    <dbReference type="NCBI Taxonomy" id="945734"/>
    <lineage>
        <taxon>Bacteria</taxon>
        <taxon>Bacillati</taxon>
        <taxon>Cyanobacteriota</taxon>
        <taxon>Cyanophyceae</taxon>
        <taxon>Pleurocapsales</taxon>
        <taxon>Hyellaceae</taxon>
        <taxon>Hyella</taxon>
    </lineage>
</organism>
<feature type="transmembrane region" description="Helical" evidence="1">
    <location>
        <begin position="101"/>
        <end position="124"/>
    </location>
</feature>
<feature type="domain" description="PIN" evidence="2">
    <location>
        <begin position="5"/>
        <end position="119"/>
    </location>
</feature>
<dbReference type="Pfam" id="PF01850">
    <property type="entry name" value="PIN"/>
    <property type="match status" value="1"/>
</dbReference>